<reference evidence="1 2" key="1">
    <citation type="submission" date="2020-08" db="EMBL/GenBank/DDBJ databases">
        <title>Genome sequence of Thermomonas carbonis KCTC 42013T.</title>
        <authorList>
            <person name="Hyun D.-W."/>
            <person name="Bae J.-W."/>
        </authorList>
    </citation>
    <scope>NUCLEOTIDE SEQUENCE [LARGE SCALE GENOMIC DNA]</scope>
    <source>
        <strain evidence="1 2">KCTC 42013</strain>
    </source>
</reference>
<sequence length="182" mass="20152">MMAVAYHYTRFHSAIQIIQSGKINLSVPDPNGPFASEPSAVWFSTVDGFELGMGTLINIPETGERLQFPLELQAELWGLARFRTDTALLTSFNDLVLRGQCMDSLLSDLSAGHDVNDWYVSERPFSLRWCTGADLYIDGRWVPLTAETLEAMRCRLPSRVGATMTEALGILRARSAPVEIAA</sequence>
<dbReference type="Proteomes" id="UP000515804">
    <property type="component" value="Chromosome"/>
</dbReference>
<gene>
    <name evidence="1" type="ORF">H9L16_01585</name>
</gene>
<dbReference type="KEGG" id="tcn:H9L16_01585"/>
<dbReference type="EMBL" id="CP060719">
    <property type="protein sequence ID" value="QNN70357.1"/>
    <property type="molecule type" value="Genomic_DNA"/>
</dbReference>
<proteinExistence type="predicted"/>
<keyword evidence="2" id="KW-1185">Reference proteome</keyword>
<evidence type="ECO:0000313" key="2">
    <source>
        <dbReference type="Proteomes" id="UP000515804"/>
    </source>
</evidence>
<protein>
    <submittedName>
        <fullName evidence="1">Uncharacterized protein</fullName>
    </submittedName>
</protein>
<name>A0A7G9SR82_9GAMM</name>
<evidence type="ECO:0000313" key="1">
    <source>
        <dbReference type="EMBL" id="QNN70357.1"/>
    </source>
</evidence>
<dbReference type="AlphaFoldDB" id="A0A7G9SR82"/>
<organism evidence="1 2">
    <name type="scientific">Thermomonas carbonis</name>
    <dbReference type="NCBI Taxonomy" id="1463158"/>
    <lineage>
        <taxon>Bacteria</taxon>
        <taxon>Pseudomonadati</taxon>
        <taxon>Pseudomonadota</taxon>
        <taxon>Gammaproteobacteria</taxon>
        <taxon>Lysobacterales</taxon>
        <taxon>Lysobacteraceae</taxon>
        <taxon>Thermomonas</taxon>
    </lineage>
</organism>
<dbReference type="RefSeq" id="WP_187552873.1">
    <property type="nucleotide sequence ID" value="NZ_CP060719.1"/>
</dbReference>
<accession>A0A7G9SR82</accession>